<dbReference type="InterPro" id="IPR024079">
    <property type="entry name" value="MetalloPept_cat_dom_sf"/>
</dbReference>
<dbReference type="Gene3D" id="2.150.10.10">
    <property type="entry name" value="Serralysin-like metalloprotease, C-terminal"/>
    <property type="match status" value="1"/>
</dbReference>
<evidence type="ECO:0000256" key="8">
    <source>
        <dbReference type="PIRSR" id="PIRSR001205-1"/>
    </source>
</evidence>
<proteinExistence type="predicted"/>
<evidence type="ECO:0000256" key="7">
    <source>
        <dbReference type="ARBA" id="ARBA00022833"/>
    </source>
</evidence>
<evidence type="ECO:0000256" key="3">
    <source>
        <dbReference type="ARBA" id="ARBA00022670"/>
    </source>
</evidence>
<dbReference type="InterPro" id="IPR011049">
    <property type="entry name" value="Serralysin-like_metalloprot_C"/>
</dbReference>
<dbReference type="Pfam" id="PF08548">
    <property type="entry name" value="Peptidase_M10_C"/>
    <property type="match status" value="1"/>
</dbReference>
<dbReference type="EMBL" id="AE017042">
    <property type="protein sequence ID" value="AAS63500.1"/>
    <property type="molecule type" value="Genomic_DNA"/>
</dbReference>
<reference evidence="11 14" key="1">
    <citation type="journal article" date="2002" name="J. Bacteriol.">
        <title>Genome sequence of Yersinia pestis KIM.</title>
        <authorList>
            <person name="Deng W."/>
            <person name="Burland V."/>
            <person name="Plunkett G.III."/>
            <person name="Boutin A."/>
            <person name="Mayhew G.F."/>
            <person name="Liss P."/>
            <person name="Perna N.T."/>
            <person name="Rose D.J."/>
            <person name="Mau B."/>
            <person name="Zhou S."/>
            <person name="Schwartz D.C."/>
            <person name="Fetherston J.D."/>
            <person name="Lindler L.E."/>
            <person name="Brubaker R.R."/>
            <person name="Plana G.V."/>
            <person name="Straley S.C."/>
            <person name="McDonough K.A."/>
            <person name="Nilles M.L."/>
            <person name="Matson J.S."/>
            <person name="Blattner F.R."/>
            <person name="Perry R.D."/>
        </authorList>
    </citation>
    <scope>NUCLEOTIDE SEQUENCE [LARGE SCALE GENOMIC DNA]</scope>
    <source>
        <strain evidence="11">KIM</strain>
        <strain evidence="14">KIM10+ / Biovar Mediaevalis</strain>
    </source>
</reference>
<protein>
    <submittedName>
        <fullName evidence="11 12">Metalloprotease</fullName>
    </submittedName>
</protein>
<dbReference type="InterPro" id="IPR034033">
    <property type="entry name" value="Serralysin-like"/>
</dbReference>
<dbReference type="InterPro" id="IPR006026">
    <property type="entry name" value="Peptidase_Metallo"/>
</dbReference>
<reference evidence="13" key="3">
    <citation type="journal article" date="2004" name="DNA Res.">
        <title>Complete genome sequence of Yersinia pestis strain 91001, an isolate avirulent to humans.</title>
        <authorList>
            <person name="Song Y."/>
            <person name="Tong Z."/>
            <person name="Wang J."/>
            <person name="Wang L."/>
            <person name="Guo Z."/>
            <person name="Han Y."/>
            <person name="Zhang J."/>
            <person name="Pei D."/>
            <person name="Zhou D."/>
            <person name="Qin H."/>
            <person name="Pang X."/>
            <person name="Han Y."/>
            <person name="Zhai J."/>
            <person name="Li M."/>
            <person name="Cui B."/>
            <person name="Qi Z."/>
            <person name="Jin L."/>
            <person name="Dai R."/>
            <person name="Chen F."/>
            <person name="Li S."/>
            <person name="Ye C."/>
            <person name="Du Z."/>
            <person name="Lin W."/>
            <person name="Wang J."/>
            <person name="Yu J."/>
            <person name="Yang H."/>
            <person name="Wang J."/>
            <person name="Huang P."/>
            <person name="Yang R."/>
        </authorList>
    </citation>
    <scope>NUCLEOTIDE SEQUENCE [LARGE SCALE GENOMIC DNA]</scope>
    <source>
        <strain evidence="13">91001 / Biovar Mediaevalis</strain>
    </source>
</reference>
<sequence>MMFMSYSREYSNTIIKNEQVMRRGIHYKNEVKGVIAPQISSRQSWKENTIHNKNTNLTYSFSRAYTLWDYDRTFQQNAYISLFNPAQIHQAKIAMQSWADVANISFTEASADSSANILFLNFQRPSNVAGYAYYPNPGSFSPIWINYSFSDNQHPSRLNDGGGVLTHEIGHALGLGHSHAPHGYTQQMSVMSYLSEQGSGANYGQHYLSTPQMYDIAAIQYLYGANLHTRTGDTVYGFNSTSYRDHFTATHASDALIFCVWDAGGNDTFDFSGYKQNQMINLNELCFSDVGGLKGNVSIAADVTIENAIGGSGHDDIIGNHTNNILTGNGGSDQLWGNGGNNTFRYASARDSMTTSPDTIHDFKSGRDKIDLSQLMPSTDRVIFVDRLSFNGQTEMGQQYNEVADITYLMIDFDAQVSECDMMIKFTGRHHFTANDFILSTSLTA</sequence>
<evidence type="ECO:0000313" key="12">
    <source>
        <dbReference type="EMBL" id="AAS63500.1"/>
    </source>
</evidence>
<keyword evidence="5" id="KW-0677">Repeat</keyword>
<evidence type="ECO:0000256" key="2">
    <source>
        <dbReference type="ARBA" id="ARBA00022525"/>
    </source>
</evidence>
<dbReference type="InterPro" id="IPR016294">
    <property type="entry name" value="Pept_M10B"/>
</dbReference>
<dbReference type="GO" id="GO:0005509">
    <property type="term" value="F:calcium ion binding"/>
    <property type="evidence" value="ECO:0007669"/>
    <property type="project" value="InterPro"/>
</dbReference>
<keyword evidence="2" id="KW-0964">Secreted</keyword>
<dbReference type="InterPro" id="IPR001818">
    <property type="entry name" value="Pept_M10_metallopeptidase"/>
</dbReference>
<evidence type="ECO:0000313" key="11">
    <source>
        <dbReference type="EMBL" id="AAM87402.1"/>
    </source>
</evidence>
<dbReference type="GO" id="GO:0008270">
    <property type="term" value="F:zinc ion binding"/>
    <property type="evidence" value="ECO:0007669"/>
    <property type="project" value="InterPro"/>
</dbReference>
<dbReference type="SUPFAM" id="SSF51120">
    <property type="entry name" value="beta-Roll"/>
    <property type="match status" value="1"/>
</dbReference>
<feature type="domain" description="Peptidase metallopeptidase" evidence="10">
    <location>
        <begin position="46"/>
        <end position="225"/>
    </location>
</feature>
<keyword evidence="6" id="KW-0378">Hydrolase</keyword>
<comment type="cofactor">
    <cofactor evidence="9">
        <name>Zn(2+)</name>
        <dbReference type="ChEBI" id="CHEBI:29105"/>
    </cofactor>
    <text evidence="9">Binds 1 zinc ion per subunit.</text>
</comment>
<dbReference type="Pfam" id="PF00413">
    <property type="entry name" value="Peptidase_M10"/>
    <property type="match status" value="1"/>
</dbReference>
<feature type="binding site" evidence="9">
    <location>
        <position position="177"/>
    </location>
    <ligand>
        <name>Zn(2+)</name>
        <dbReference type="ChEBI" id="CHEBI:29105"/>
        <note>catalytic</note>
    </ligand>
</feature>
<dbReference type="SMART" id="SM00235">
    <property type="entry name" value="ZnMc"/>
    <property type="match status" value="1"/>
</dbReference>
<evidence type="ECO:0000313" key="13">
    <source>
        <dbReference type="Proteomes" id="UP000001019"/>
    </source>
</evidence>
<dbReference type="EMBL" id="AE009952">
    <property type="protein sequence ID" value="AAM87402.1"/>
    <property type="molecule type" value="Genomic_DNA"/>
</dbReference>
<dbReference type="GO" id="GO:0004222">
    <property type="term" value="F:metalloendopeptidase activity"/>
    <property type="evidence" value="ECO:0007669"/>
    <property type="project" value="InterPro"/>
</dbReference>
<keyword evidence="4 9" id="KW-0479">Metal-binding</keyword>
<dbReference type="PIR" id="AF0483">
    <property type="entry name" value="AF0483"/>
</dbReference>
<dbReference type="PIRSF" id="PIRSF001205">
    <property type="entry name" value="Peptidase_M10B"/>
    <property type="match status" value="1"/>
</dbReference>
<dbReference type="OrthoDB" id="733404at2"/>
<gene>
    <name evidence="11" type="ordered locus">y3857</name>
    <name evidence="12" type="ordered locus">YP_3335</name>
</gene>
<evidence type="ECO:0000256" key="5">
    <source>
        <dbReference type="ARBA" id="ARBA00022737"/>
    </source>
</evidence>
<dbReference type="GO" id="GO:0005615">
    <property type="term" value="C:extracellular space"/>
    <property type="evidence" value="ECO:0007669"/>
    <property type="project" value="InterPro"/>
</dbReference>
<reference evidence="12" key="2">
    <citation type="submission" date="2003-04" db="EMBL/GenBank/DDBJ databases">
        <authorList>
            <person name="Song Y."/>
            <person name="Tong Z."/>
            <person name="Wang L."/>
            <person name="Han Y."/>
            <person name="Zhang J."/>
            <person name="Pei D."/>
            <person name="Wang J."/>
            <person name="Zhou D."/>
            <person name="Han Y."/>
            <person name="Pang X."/>
            <person name="Zhai J."/>
            <person name="Chen F."/>
            <person name="Qin H."/>
            <person name="Wang J."/>
            <person name="Li S."/>
            <person name="Guo Z."/>
            <person name="Ye C."/>
            <person name="Du Z."/>
            <person name="Lin W."/>
            <person name="Wang J."/>
            <person name="Yu J."/>
            <person name="Yang H."/>
            <person name="Wang J."/>
            <person name="Huang P."/>
            <person name="Yang R."/>
        </authorList>
    </citation>
    <scope>NUCLEOTIDE SEQUENCE</scope>
    <source>
        <strain evidence="12">91001</strain>
    </source>
</reference>
<dbReference type="NCBIfam" id="TIGR03661">
    <property type="entry name" value="T1SS_VCA0849"/>
    <property type="match status" value="1"/>
</dbReference>
<dbReference type="Proteomes" id="UP000002490">
    <property type="component" value="Chromosome"/>
</dbReference>
<dbReference type="KEGG" id="ypm:YP_3335"/>
<dbReference type="Gene3D" id="3.40.390.10">
    <property type="entry name" value="Collagenase (Catalytic Domain)"/>
    <property type="match status" value="1"/>
</dbReference>
<evidence type="ECO:0000256" key="1">
    <source>
        <dbReference type="ARBA" id="ARBA00004613"/>
    </source>
</evidence>
<dbReference type="PANTHER" id="PTHR10201">
    <property type="entry name" value="MATRIX METALLOPROTEINASE"/>
    <property type="match status" value="1"/>
</dbReference>
<comment type="subcellular location">
    <subcellularLocation>
        <location evidence="1">Secreted</location>
    </subcellularLocation>
</comment>
<dbReference type="OMA" id="HQSWKEN"/>
<accession>A0A3G5KZE5</accession>
<dbReference type="CDD" id="cd04277">
    <property type="entry name" value="ZnMc_serralysin_like"/>
    <property type="match status" value="1"/>
</dbReference>
<dbReference type="SUPFAM" id="SSF55486">
    <property type="entry name" value="Metalloproteases ('zincins'), catalytic domain"/>
    <property type="match status" value="1"/>
</dbReference>
<dbReference type="KEGG" id="ypk:y3857"/>
<evidence type="ECO:0000256" key="4">
    <source>
        <dbReference type="ARBA" id="ARBA00022723"/>
    </source>
</evidence>
<feature type="binding site" evidence="9">
    <location>
        <position position="167"/>
    </location>
    <ligand>
        <name>Zn(2+)</name>
        <dbReference type="ChEBI" id="CHEBI:29105"/>
        <note>catalytic</note>
    </ligand>
</feature>
<keyword evidence="7 9" id="KW-0862">Zinc</keyword>
<dbReference type="GO" id="GO:0006508">
    <property type="term" value="P:proteolysis"/>
    <property type="evidence" value="ECO:0007669"/>
    <property type="project" value="UniProtKB-KW"/>
</dbReference>
<dbReference type="InterPro" id="IPR019960">
    <property type="entry name" value="T1SS_VCA0849"/>
</dbReference>
<feature type="binding site" evidence="9">
    <location>
        <position position="171"/>
    </location>
    <ligand>
        <name>Zn(2+)</name>
        <dbReference type="ChEBI" id="CHEBI:29105"/>
        <note>catalytic</note>
    </ligand>
</feature>
<dbReference type="Proteomes" id="UP000001019">
    <property type="component" value="Chromosome"/>
</dbReference>
<evidence type="ECO:0000256" key="6">
    <source>
        <dbReference type="ARBA" id="ARBA00022801"/>
    </source>
</evidence>
<evidence type="ECO:0000313" key="14">
    <source>
        <dbReference type="Proteomes" id="UP000002490"/>
    </source>
</evidence>
<evidence type="ECO:0000256" key="9">
    <source>
        <dbReference type="PIRSR" id="PIRSR001205-2"/>
    </source>
</evidence>
<dbReference type="GO" id="GO:0031012">
    <property type="term" value="C:extracellular matrix"/>
    <property type="evidence" value="ECO:0007669"/>
    <property type="project" value="InterPro"/>
</dbReference>
<dbReference type="AlphaFoldDB" id="A0A3G5KZE5"/>
<organism evidence="11 14">
    <name type="scientific">Yersinia pestis</name>
    <dbReference type="NCBI Taxonomy" id="632"/>
    <lineage>
        <taxon>Bacteria</taxon>
        <taxon>Pseudomonadati</taxon>
        <taxon>Pseudomonadota</taxon>
        <taxon>Gammaproteobacteria</taxon>
        <taxon>Enterobacterales</taxon>
        <taxon>Yersiniaceae</taxon>
        <taxon>Yersinia</taxon>
    </lineage>
</organism>
<feature type="active site" evidence="8">
    <location>
        <position position="168"/>
    </location>
</feature>
<keyword evidence="11" id="KW-0482">Metalloprotease</keyword>
<dbReference type="InterPro" id="IPR013858">
    <property type="entry name" value="Peptidase_M10B_C"/>
</dbReference>
<reference evidence="12" key="4">
    <citation type="submission" date="2016-05" db="EMBL/GenBank/DDBJ databases">
        <title>Reannotation of Yersinia pestis strain 91001 based on omics data.</title>
        <authorList>
            <person name="Yiqing M."/>
        </authorList>
    </citation>
    <scope>NUCLEOTIDE SEQUENCE</scope>
    <source>
        <strain evidence="12">91001</strain>
    </source>
</reference>
<keyword evidence="3" id="KW-0645">Protease</keyword>
<evidence type="ECO:0000259" key="10">
    <source>
        <dbReference type="SMART" id="SM00235"/>
    </source>
</evidence>
<name>A0A3G5KZE5_YERPE</name>